<evidence type="ECO:0000313" key="3">
    <source>
        <dbReference type="Proteomes" id="UP000230184"/>
    </source>
</evidence>
<sequence length="61" mass="7132">MNRKEVFLLSVGVFLTVIAWLVADIYHASTEDKIKIKIELSQTYQYRISKGLMEQLKNKTE</sequence>
<accession>A0A2M6YUS2</accession>
<evidence type="ECO:0000256" key="1">
    <source>
        <dbReference type="SAM" id="Phobius"/>
    </source>
</evidence>
<evidence type="ECO:0000313" key="2">
    <source>
        <dbReference type="EMBL" id="PIU37246.1"/>
    </source>
</evidence>
<feature type="transmembrane region" description="Helical" evidence="1">
    <location>
        <begin position="6"/>
        <end position="26"/>
    </location>
</feature>
<keyword evidence="1" id="KW-1133">Transmembrane helix</keyword>
<organism evidence="2 3">
    <name type="scientific">Candidatus Roizmanbacteria bacterium CG07_land_8_20_14_0_80_34_15</name>
    <dbReference type="NCBI Taxonomy" id="1974849"/>
    <lineage>
        <taxon>Bacteria</taxon>
        <taxon>Candidatus Roizmaniibacteriota</taxon>
    </lineage>
</organism>
<gene>
    <name evidence="2" type="ORF">COT02_02105</name>
</gene>
<dbReference type="EMBL" id="PEWY01000057">
    <property type="protein sequence ID" value="PIU37246.1"/>
    <property type="molecule type" value="Genomic_DNA"/>
</dbReference>
<name>A0A2M6YUS2_9BACT</name>
<keyword evidence="1" id="KW-0812">Transmembrane</keyword>
<dbReference type="Proteomes" id="UP000230184">
    <property type="component" value="Unassembled WGS sequence"/>
</dbReference>
<protein>
    <submittedName>
        <fullName evidence="2">Uncharacterized protein</fullName>
    </submittedName>
</protein>
<reference evidence="3" key="1">
    <citation type="submission" date="2017-09" db="EMBL/GenBank/DDBJ databases">
        <title>Depth-based differentiation of microbial function through sediment-hosted aquifers and enrichment of novel symbionts in the deep terrestrial subsurface.</title>
        <authorList>
            <person name="Probst A.J."/>
            <person name="Ladd B."/>
            <person name="Jarett J.K."/>
            <person name="Geller-Mcgrath D.E."/>
            <person name="Sieber C.M.K."/>
            <person name="Emerson J.B."/>
            <person name="Anantharaman K."/>
            <person name="Thomas B.C."/>
            <person name="Malmstrom R."/>
            <person name="Stieglmeier M."/>
            <person name="Klingl A."/>
            <person name="Woyke T."/>
            <person name="Ryan C.M."/>
            <person name="Banfield J.F."/>
        </authorList>
    </citation>
    <scope>NUCLEOTIDE SEQUENCE [LARGE SCALE GENOMIC DNA]</scope>
</reference>
<comment type="caution">
    <text evidence="2">The sequence shown here is derived from an EMBL/GenBank/DDBJ whole genome shotgun (WGS) entry which is preliminary data.</text>
</comment>
<proteinExistence type="predicted"/>
<dbReference type="AlphaFoldDB" id="A0A2M6YUS2"/>
<keyword evidence="1" id="KW-0472">Membrane</keyword>